<accession>A0A1B8XVN6</accession>
<evidence type="ECO:0000256" key="1">
    <source>
        <dbReference type="SAM" id="MobiDB-lite"/>
    </source>
</evidence>
<proteinExistence type="predicted"/>
<protein>
    <submittedName>
        <fullName evidence="2">Uncharacterized protein</fullName>
    </submittedName>
</protein>
<feature type="non-terminal residue" evidence="2">
    <location>
        <position position="156"/>
    </location>
</feature>
<dbReference type="EMBL" id="KV461259">
    <property type="protein sequence ID" value="OCA14719.1"/>
    <property type="molecule type" value="Genomic_DNA"/>
</dbReference>
<sequence>MSHSSESVTSHCSHAVSSPHTLCASVRNRSGTSTPPGAGKSHVGTDPHPLELFLPLYRRYYWASSRITGTSTPPGAGKPHVGTDPHPLVLFLPLYRRYYWASSRITGLPQPCSHGYSLNARGSEVPGPLWRASRRTMGPLPSPRILFFLLVQRSVG</sequence>
<reference evidence="2" key="3">
    <citation type="submission" date="2016-05" db="EMBL/GenBank/DDBJ databases">
        <title>WGS assembly of Xenopus tropicalis.</title>
        <authorList>
            <person name="Sessions A."/>
            <person name="Jenkins J."/>
            <person name="Mitros T."/>
            <person name="Lyons J.T."/>
            <person name="Dichmann D.S."/>
            <person name="Robert J."/>
            <person name="Harland R.M."/>
            <person name="Rokhsar D.S."/>
        </authorList>
    </citation>
    <scope>NUCLEOTIDE SEQUENCE</scope>
    <source>
        <strain evidence="2">Nigerian</strain>
    </source>
</reference>
<feature type="region of interest" description="Disordered" evidence="1">
    <location>
        <begin position="25"/>
        <end position="46"/>
    </location>
</feature>
<gene>
    <name evidence="2" type="ORF">XENTR_v900259951mg</name>
</gene>
<evidence type="ECO:0000313" key="2">
    <source>
        <dbReference type="EMBL" id="OCA14719.1"/>
    </source>
</evidence>
<reference evidence="2" key="2">
    <citation type="journal article" date="2010" name="Science">
        <title>The genome of the Western clawed frog Xenopus tropicalis.</title>
        <authorList>
            <person name="Hellsten U."/>
            <person name="Harland R.M."/>
            <person name="Gilchrist M.J."/>
            <person name="Hendrix D."/>
            <person name="Jurka J."/>
            <person name="Kapitonov V."/>
            <person name="Ovcharenko I."/>
            <person name="Putnam N.H."/>
            <person name="Shu S."/>
            <person name="Taher L."/>
            <person name="Blitz I.L."/>
            <person name="Blumberg B."/>
            <person name="Dichmann D.S."/>
            <person name="Dubchak I."/>
            <person name="Amaya E."/>
            <person name="Detter J.C."/>
            <person name="Fletcher R."/>
            <person name="Gerhard D.S."/>
            <person name="Goodstein D."/>
            <person name="Graves T."/>
            <person name="Grigoriev I.V."/>
            <person name="Grimwood J."/>
            <person name="Kawashima T."/>
            <person name="Lindquist E."/>
            <person name="Lucas S.M."/>
            <person name="Mead P.E."/>
            <person name="Mitros T."/>
            <person name="Ogino H."/>
            <person name="Ohta Y."/>
            <person name="Poliakov A.V."/>
            <person name="Pollet N."/>
            <person name="Robert J."/>
            <person name="Salamov A."/>
            <person name="Sater A.K."/>
            <person name="Schmutz J."/>
            <person name="Terry A."/>
            <person name="Vize P.D."/>
            <person name="Warren W.C."/>
            <person name="Wells D."/>
            <person name="Wills A."/>
            <person name="Wilson R.K."/>
            <person name="Zimmerman L.B."/>
            <person name="Zorn A.M."/>
            <person name="Grainger R."/>
            <person name="Grammer T."/>
            <person name="Khokha M.K."/>
            <person name="Richardson P.M."/>
            <person name="Rokhsar D.S."/>
        </authorList>
    </citation>
    <scope>NUCLEOTIDE SEQUENCE [LARGE SCALE GENOMIC DNA]</scope>
    <source>
        <strain evidence="2">Nigerian</strain>
    </source>
</reference>
<name>A0A1B8XVN6_XENTR</name>
<reference evidence="2" key="1">
    <citation type="submission" date="2009-11" db="EMBL/GenBank/DDBJ databases">
        <authorList>
            <consortium name="US DOE Joint Genome Institute (JGI-PGF)"/>
            <person name="Ottilar R."/>
            <person name="Schmutz J."/>
            <person name="Salamov A."/>
            <person name="Cheng J.F."/>
            <person name="Lucas S."/>
            <person name="Pitluck S."/>
            <person name="Gundlach H."/>
            <person name="Guo Y."/>
            <person name="Haberer G."/>
            <person name="Nasrallah J."/>
            <person name="Mayer K.F.X."/>
            <person name="van de Peer Y."/>
            <person name="Weigel D."/>
            <person name="Grigoriev I.V."/>
        </authorList>
    </citation>
    <scope>NUCLEOTIDE SEQUENCE</scope>
    <source>
        <strain evidence="2">Nigerian</strain>
    </source>
</reference>
<organism evidence="2">
    <name type="scientific">Xenopus tropicalis</name>
    <name type="common">Western clawed frog</name>
    <name type="synonym">Silurana tropicalis</name>
    <dbReference type="NCBI Taxonomy" id="8364"/>
    <lineage>
        <taxon>Eukaryota</taxon>
        <taxon>Metazoa</taxon>
        <taxon>Chordata</taxon>
        <taxon>Craniata</taxon>
        <taxon>Vertebrata</taxon>
        <taxon>Euteleostomi</taxon>
        <taxon>Amphibia</taxon>
        <taxon>Batrachia</taxon>
        <taxon>Anura</taxon>
        <taxon>Pipoidea</taxon>
        <taxon>Pipidae</taxon>
        <taxon>Xenopodinae</taxon>
        <taxon>Xenopus</taxon>
        <taxon>Silurana</taxon>
    </lineage>
</organism>
<dbReference type="AlphaFoldDB" id="A0A1B8XVN6"/>